<keyword evidence="6" id="KW-1185">Reference proteome</keyword>
<evidence type="ECO:0000256" key="1">
    <source>
        <dbReference type="ARBA" id="ARBA00008060"/>
    </source>
</evidence>
<dbReference type="GeneID" id="27715082"/>
<evidence type="ECO:0000256" key="3">
    <source>
        <dbReference type="ARBA" id="ARBA00023204"/>
    </source>
</evidence>
<feature type="region of interest" description="Disordered" evidence="4">
    <location>
        <begin position="1"/>
        <end position="20"/>
    </location>
</feature>
<name>A0A0D2ID33_9EURO</name>
<dbReference type="VEuPathDB" id="FungiDB:Z520_09336"/>
<proteinExistence type="inferred from homology"/>
<dbReference type="OrthoDB" id="255837at2759"/>
<evidence type="ECO:0008006" key="7">
    <source>
        <dbReference type="Google" id="ProtNLM"/>
    </source>
</evidence>
<accession>A0A0D2ID33</accession>
<sequence>MEGNTSSVNQSTGQQLPETVHCRTQRAQLPEEDEEVMQSSSTVPTIPLQPDQSDRPSSHAKQAKLLASIENLKSSISTTEAVLSTKLREITQLKSFRASTSNEDNQESTQFSSRQGAAPETAQKKRDSFVSSSTLSEDDKAALAHAHSIINSHISLLKSYNEIKNIAMGMLSLIAEKEGRRLKDVMDERGIDEDD</sequence>
<dbReference type="Pfam" id="PF07061">
    <property type="entry name" value="Swi5"/>
    <property type="match status" value="1"/>
</dbReference>
<dbReference type="STRING" id="1442371.A0A0D2ID33"/>
<dbReference type="InterPro" id="IPR010760">
    <property type="entry name" value="DNA-repair_Swi5"/>
</dbReference>
<organism evidence="5 6">
    <name type="scientific">Fonsecaea multimorphosa CBS 102226</name>
    <dbReference type="NCBI Taxonomy" id="1442371"/>
    <lineage>
        <taxon>Eukaryota</taxon>
        <taxon>Fungi</taxon>
        <taxon>Dikarya</taxon>
        <taxon>Ascomycota</taxon>
        <taxon>Pezizomycotina</taxon>
        <taxon>Eurotiomycetes</taxon>
        <taxon>Chaetothyriomycetidae</taxon>
        <taxon>Chaetothyriales</taxon>
        <taxon>Herpotrichiellaceae</taxon>
        <taxon>Fonsecaea</taxon>
    </lineage>
</organism>
<evidence type="ECO:0000256" key="4">
    <source>
        <dbReference type="SAM" id="MobiDB-lite"/>
    </source>
</evidence>
<gene>
    <name evidence="5" type="ORF">Z520_09336</name>
</gene>
<dbReference type="AlphaFoldDB" id="A0A0D2ID33"/>
<dbReference type="Proteomes" id="UP000053411">
    <property type="component" value="Unassembled WGS sequence"/>
</dbReference>
<dbReference type="Gene3D" id="1.20.5.170">
    <property type="match status" value="1"/>
</dbReference>
<reference evidence="5 6" key="1">
    <citation type="submission" date="2015-01" db="EMBL/GenBank/DDBJ databases">
        <title>The Genome Sequence of Fonsecaea multimorphosa CBS 102226.</title>
        <authorList>
            <consortium name="The Broad Institute Genomics Platform"/>
            <person name="Cuomo C."/>
            <person name="de Hoog S."/>
            <person name="Gorbushina A."/>
            <person name="Stielow B."/>
            <person name="Teixiera M."/>
            <person name="Abouelleil A."/>
            <person name="Chapman S.B."/>
            <person name="Priest M."/>
            <person name="Young S.K."/>
            <person name="Wortman J."/>
            <person name="Nusbaum C."/>
            <person name="Birren B."/>
        </authorList>
    </citation>
    <scope>NUCLEOTIDE SEQUENCE [LARGE SCALE GENOMIC DNA]</scope>
    <source>
        <strain evidence="5 6">CBS 102226</strain>
    </source>
</reference>
<dbReference type="RefSeq" id="XP_016629149.1">
    <property type="nucleotide sequence ID" value="XM_016779830.1"/>
</dbReference>
<evidence type="ECO:0000313" key="6">
    <source>
        <dbReference type="Proteomes" id="UP000053411"/>
    </source>
</evidence>
<keyword evidence="2" id="KW-0227">DNA damage</keyword>
<evidence type="ECO:0000313" key="5">
    <source>
        <dbReference type="EMBL" id="KIX95026.1"/>
    </source>
</evidence>
<protein>
    <recommendedName>
        <fullName evidence="7">Swi5-domain-containing protein</fullName>
    </recommendedName>
</protein>
<dbReference type="EMBL" id="KN848084">
    <property type="protein sequence ID" value="KIX95026.1"/>
    <property type="molecule type" value="Genomic_DNA"/>
</dbReference>
<feature type="compositionally biased region" description="Polar residues" evidence="4">
    <location>
        <begin position="1"/>
        <end position="17"/>
    </location>
</feature>
<evidence type="ECO:0000256" key="2">
    <source>
        <dbReference type="ARBA" id="ARBA00022763"/>
    </source>
</evidence>
<dbReference type="GO" id="GO:0006281">
    <property type="term" value="P:DNA repair"/>
    <property type="evidence" value="ECO:0007669"/>
    <property type="project" value="UniProtKB-KW"/>
</dbReference>
<feature type="compositionally biased region" description="Polar residues" evidence="4">
    <location>
        <begin position="95"/>
        <end position="115"/>
    </location>
</feature>
<feature type="region of interest" description="Disordered" evidence="4">
    <location>
        <begin position="95"/>
        <end position="132"/>
    </location>
</feature>
<keyword evidence="3" id="KW-0234">DNA repair</keyword>
<comment type="similarity">
    <text evidence="1">Belongs to the SWI5/SAE3 family.</text>
</comment>
<feature type="region of interest" description="Disordered" evidence="4">
    <location>
        <begin position="25"/>
        <end position="62"/>
    </location>
</feature>